<feature type="domain" description="CHAT" evidence="1">
    <location>
        <begin position="1"/>
        <end position="44"/>
    </location>
</feature>
<comment type="caution">
    <text evidence="2">The sequence shown here is derived from an EMBL/GenBank/DDBJ whole genome shotgun (WGS) entry which is preliminary data.</text>
</comment>
<name>A0A3M6UEW2_POCDA</name>
<dbReference type="EMBL" id="RCHS01001676">
    <property type="protein sequence ID" value="RMX52202.1"/>
    <property type="molecule type" value="Genomic_DNA"/>
</dbReference>
<organism evidence="2 3">
    <name type="scientific">Pocillopora damicornis</name>
    <name type="common">Cauliflower coral</name>
    <name type="synonym">Millepora damicornis</name>
    <dbReference type="NCBI Taxonomy" id="46731"/>
    <lineage>
        <taxon>Eukaryota</taxon>
        <taxon>Metazoa</taxon>
        <taxon>Cnidaria</taxon>
        <taxon>Anthozoa</taxon>
        <taxon>Hexacorallia</taxon>
        <taxon>Scleractinia</taxon>
        <taxon>Astrocoeniina</taxon>
        <taxon>Pocilloporidae</taxon>
        <taxon>Pocillopora</taxon>
    </lineage>
</organism>
<proteinExistence type="predicted"/>
<reference evidence="2 3" key="1">
    <citation type="journal article" date="2018" name="Sci. Rep.">
        <title>Comparative analysis of the Pocillopora damicornis genome highlights role of immune system in coral evolution.</title>
        <authorList>
            <person name="Cunning R."/>
            <person name="Bay R.A."/>
            <person name="Gillette P."/>
            <person name="Baker A.C."/>
            <person name="Traylor-Knowles N."/>
        </authorList>
    </citation>
    <scope>NUCLEOTIDE SEQUENCE [LARGE SCALE GENOMIC DNA]</scope>
    <source>
        <strain evidence="2">RSMAS</strain>
        <tissue evidence="2">Whole animal</tissue>
    </source>
</reference>
<dbReference type="Proteomes" id="UP000275408">
    <property type="component" value="Unassembled WGS sequence"/>
</dbReference>
<gene>
    <name evidence="2" type="ORF">pdam_00025738</name>
</gene>
<evidence type="ECO:0000259" key="1">
    <source>
        <dbReference type="Pfam" id="PF12770"/>
    </source>
</evidence>
<dbReference type="InterPro" id="IPR024983">
    <property type="entry name" value="CHAT_dom"/>
</dbReference>
<dbReference type="AlphaFoldDB" id="A0A3M6UEW2"/>
<dbReference type="Pfam" id="PF12770">
    <property type="entry name" value="CHAT"/>
    <property type="match status" value="1"/>
</dbReference>
<protein>
    <recommendedName>
        <fullName evidence="1">CHAT domain-containing protein</fullName>
    </recommendedName>
</protein>
<accession>A0A3M6UEW2</accession>
<keyword evidence="3" id="KW-1185">Reference proteome</keyword>
<evidence type="ECO:0000313" key="3">
    <source>
        <dbReference type="Proteomes" id="UP000275408"/>
    </source>
</evidence>
<sequence length="60" mass="6922">MSRFYEHLVEGESASESLHQAMKWMRKNGFTQVSQWASFTLIGDDVRLEFGAPEKETPTE</sequence>
<evidence type="ECO:0000313" key="2">
    <source>
        <dbReference type="EMBL" id="RMX52202.1"/>
    </source>
</evidence>